<dbReference type="Proteomes" id="UP000481583">
    <property type="component" value="Unassembled WGS sequence"/>
</dbReference>
<dbReference type="EMBL" id="JAAKZV010000038">
    <property type="protein sequence ID" value="NGN64608.1"/>
    <property type="molecule type" value="Genomic_DNA"/>
</dbReference>
<sequence>MTVRPPETAAGLLPRQECEAFSQRMEHALTTFVDDPGGSVAEADAVLDETIEHLTQQLAERRKSILRPRTTERGDGDDRHATDTEELRTALLQYRDLVEQLVRL</sequence>
<evidence type="ECO:0000313" key="1">
    <source>
        <dbReference type="EMBL" id="NGN64608.1"/>
    </source>
</evidence>
<dbReference type="RefSeq" id="WP_165236247.1">
    <property type="nucleotide sequence ID" value="NZ_JAAKZV010000038.1"/>
</dbReference>
<proteinExistence type="predicted"/>
<protein>
    <submittedName>
        <fullName evidence="1">Uncharacterized protein</fullName>
    </submittedName>
</protein>
<gene>
    <name evidence="1" type="ORF">G5C51_11930</name>
</gene>
<organism evidence="1 2">
    <name type="scientific">Streptomyces coryli</name>
    <dbReference type="NCBI Taxonomy" id="1128680"/>
    <lineage>
        <taxon>Bacteria</taxon>
        <taxon>Bacillati</taxon>
        <taxon>Actinomycetota</taxon>
        <taxon>Actinomycetes</taxon>
        <taxon>Kitasatosporales</taxon>
        <taxon>Streptomycetaceae</taxon>
        <taxon>Streptomyces</taxon>
    </lineage>
</organism>
<dbReference type="AlphaFoldDB" id="A0A6G4TZQ5"/>
<name>A0A6G4TZQ5_9ACTN</name>
<accession>A0A6G4TZQ5</accession>
<reference evidence="1 2" key="1">
    <citation type="submission" date="2020-02" db="EMBL/GenBank/DDBJ databases">
        <title>Whole-genome analyses of novel actinobacteria.</title>
        <authorList>
            <person name="Sahin N."/>
        </authorList>
    </citation>
    <scope>NUCLEOTIDE SEQUENCE [LARGE SCALE GENOMIC DNA]</scope>
    <source>
        <strain evidence="1 2">A7024</strain>
    </source>
</reference>
<evidence type="ECO:0000313" key="2">
    <source>
        <dbReference type="Proteomes" id="UP000481583"/>
    </source>
</evidence>
<keyword evidence="2" id="KW-1185">Reference proteome</keyword>
<comment type="caution">
    <text evidence="1">The sequence shown here is derived from an EMBL/GenBank/DDBJ whole genome shotgun (WGS) entry which is preliminary data.</text>
</comment>